<accession>A0ABR9XCC4</accession>
<feature type="chain" id="PRO_5047210365" evidence="1">
    <location>
        <begin position="24"/>
        <end position="164"/>
    </location>
</feature>
<proteinExistence type="predicted"/>
<protein>
    <submittedName>
        <fullName evidence="2">DUF922 domain-containing protein</fullName>
    </submittedName>
</protein>
<keyword evidence="1" id="KW-0732">Signal</keyword>
<dbReference type="Proteomes" id="UP000632774">
    <property type="component" value="Unassembled WGS sequence"/>
</dbReference>
<reference evidence="2 3" key="1">
    <citation type="submission" date="2020-10" db="EMBL/GenBank/DDBJ databases">
        <title>Mucilaginibacter mali sp. nov., isolated from rhizosphere soil of apple orchard.</title>
        <authorList>
            <person name="Lee J.-S."/>
            <person name="Kim H.S."/>
            <person name="Kim J.-S."/>
        </authorList>
    </citation>
    <scope>NUCLEOTIDE SEQUENCE [LARGE SCALE GENOMIC DNA]</scope>
    <source>
        <strain evidence="2 3">KCTC 23157</strain>
    </source>
</reference>
<comment type="caution">
    <text evidence="2">The sequence shown here is derived from an EMBL/GenBank/DDBJ whole genome shotgun (WGS) entry which is preliminary data.</text>
</comment>
<evidence type="ECO:0000256" key="1">
    <source>
        <dbReference type="SAM" id="SignalP"/>
    </source>
</evidence>
<evidence type="ECO:0000313" key="2">
    <source>
        <dbReference type="EMBL" id="MBE9664720.1"/>
    </source>
</evidence>
<sequence>MYIKKGLTLLLLLFLCVPLKVCAQFIDWDAHRPLTWADFEGKFDKANPFDSYTLANVSYTYHWQKGDRLLSYQFKIKNVLLKDSSWVRKNKETPALLKHEQLHFDIAELYARKLLLAFNAKIYTANYDQEIKNIYARILKDTRDMQARYDLETDHSKNKAEQAQ</sequence>
<name>A0ABR9XCC4_9SPHI</name>
<organism evidence="2 3">
    <name type="scientific">Mucilaginibacter boryungensis</name>
    <dbReference type="NCBI Taxonomy" id="768480"/>
    <lineage>
        <taxon>Bacteria</taxon>
        <taxon>Pseudomonadati</taxon>
        <taxon>Bacteroidota</taxon>
        <taxon>Sphingobacteriia</taxon>
        <taxon>Sphingobacteriales</taxon>
        <taxon>Sphingobacteriaceae</taxon>
        <taxon>Mucilaginibacter</taxon>
    </lineage>
</organism>
<dbReference type="EMBL" id="JADFFM010000001">
    <property type="protein sequence ID" value="MBE9664720.1"/>
    <property type="molecule type" value="Genomic_DNA"/>
</dbReference>
<dbReference type="RefSeq" id="WP_194104149.1">
    <property type="nucleotide sequence ID" value="NZ_JADFFM010000001.1"/>
</dbReference>
<evidence type="ECO:0000313" key="3">
    <source>
        <dbReference type="Proteomes" id="UP000632774"/>
    </source>
</evidence>
<keyword evidence="3" id="KW-1185">Reference proteome</keyword>
<gene>
    <name evidence="2" type="ORF">IRJ18_00005</name>
</gene>
<dbReference type="Pfam" id="PF06037">
    <property type="entry name" value="DUF922"/>
    <property type="match status" value="1"/>
</dbReference>
<dbReference type="InterPro" id="IPR010321">
    <property type="entry name" value="DUF922"/>
</dbReference>
<feature type="signal peptide" evidence="1">
    <location>
        <begin position="1"/>
        <end position="23"/>
    </location>
</feature>